<dbReference type="InterPro" id="IPR016032">
    <property type="entry name" value="Sig_transdc_resp-reg_C-effctor"/>
</dbReference>
<feature type="domain" description="Response regulatory" evidence="7">
    <location>
        <begin position="3"/>
        <end position="115"/>
    </location>
</feature>
<evidence type="ECO:0000259" key="7">
    <source>
        <dbReference type="PROSITE" id="PS50110"/>
    </source>
</evidence>
<name>A0ABQ4DJR4_9CELL</name>
<evidence type="ECO:0000256" key="3">
    <source>
        <dbReference type="ARBA" id="ARBA00023125"/>
    </source>
</evidence>
<evidence type="ECO:0000256" key="5">
    <source>
        <dbReference type="PROSITE-ProRule" id="PRU01091"/>
    </source>
</evidence>
<dbReference type="PROSITE" id="PS51755">
    <property type="entry name" value="OMPR_PHOB"/>
    <property type="match status" value="1"/>
</dbReference>
<evidence type="ECO:0000313" key="10">
    <source>
        <dbReference type="Proteomes" id="UP000614741"/>
    </source>
</evidence>
<dbReference type="PROSITE" id="PS50110">
    <property type="entry name" value="RESPONSE_REGULATORY"/>
    <property type="match status" value="1"/>
</dbReference>
<evidence type="ECO:0000259" key="8">
    <source>
        <dbReference type="PROSITE" id="PS51755"/>
    </source>
</evidence>
<dbReference type="GO" id="GO:0003677">
    <property type="term" value="F:DNA binding"/>
    <property type="evidence" value="ECO:0007669"/>
    <property type="project" value="UniProtKB-KW"/>
</dbReference>
<dbReference type="SUPFAM" id="SSF52172">
    <property type="entry name" value="CheY-like"/>
    <property type="match status" value="1"/>
</dbReference>
<dbReference type="InterPro" id="IPR001789">
    <property type="entry name" value="Sig_transdc_resp-reg_receiver"/>
</dbReference>
<evidence type="ECO:0000256" key="1">
    <source>
        <dbReference type="ARBA" id="ARBA00022553"/>
    </source>
</evidence>
<dbReference type="Pfam" id="PF00072">
    <property type="entry name" value="Response_reg"/>
    <property type="match status" value="1"/>
</dbReference>
<proteinExistence type="predicted"/>
<evidence type="ECO:0000256" key="4">
    <source>
        <dbReference type="PROSITE-ProRule" id="PRU00169"/>
    </source>
</evidence>
<keyword evidence="3 5" id="KW-0238">DNA-binding</keyword>
<feature type="domain" description="OmpR/PhoB-type" evidence="8">
    <location>
        <begin position="125"/>
        <end position="224"/>
    </location>
</feature>
<dbReference type="InterPro" id="IPR036388">
    <property type="entry name" value="WH-like_DNA-bd_sf"/>
</dbReference>
<dbReference type="Gene3D" id="3.40.50.2300">
    <property type="match status" value="1"/>
</dbReference>
<feature type="region of interest" description="Disordered" evidence="6">
    <location>
        <begin position="226"/>
        <end position="245"/>
    </location>
</feature>
<feature type="DNA-binding region" description="OmpR/PhoB-type" evidence="5">
    <location>
        <begin position="125"/>
        <end position="224"/>
    </location>
</feature>
<dbReference type="CDD" id="cd00383">
    <property type="entry name" value="trans_reg_C"/>
    <property type="match status" value="1"/>
</dbReference>
<dbReference type="SMART" id="SM00448">
    <property type="entry name" value="REC"/>
    <property type="match status" value="1"/>
</dbReference>
<dbReference type="PANTHER" id="PTHR48111">
    <property type="entry name" value="REGULATOR OF RPOS"/>
    <property type="match status" value="1"/>
</dbReference>
<dbReference type="Proteomes" id="UP000614741">
    <property type="component" value="Unassembled WGS sequence"/>
</dbReference>
<keyword evidence="10" id="KW-1185">Reference proteome</keyword>
<evidence type="ECO:0000313" key="9">
    <source>
        <dbReference type="EMBL" id="GIG39593.1"/>
    </source>
</evidence>
<dbReference type="Gene3D" id="1.10.10.10">
    <property type="entry name" value="Winged helix-like DNA-binding domain superfamily/Winged helix DNA-binding domain"/>
    <property type="match status" value="1"/>
</dbReference>
<dbReference type="EMBL" id="BONP01000006">
    <property type="protein sequence ID" value="GIG39593.1"/>
    <property type="molecule type" value="Genomic_DNA"/>
</dbReference>
<dbReference type="Pfam" id="PF00486">
    <property type="entry name" value="Trans_reg_C"/>
    <property type="match status" value="1"/>
</dbReference>
<protein>
    <submittedName>
        <fullName evidence="9">DNA-binding response regulator</fullName>
    </submittedName>
</protein>
<evidence type="ECO:0000256" key="6">
    <source>
        <dbReference type="SAM" id="MobiDB-lite"/>
    </source>
</evidence>
<gene>
    <name evidence="9" type="ORF">Cph01nite_13550</name>
</gene>
<dbReference type="SMART" id="SM00862">
    <property type="entry name" value="Trans_reg_C"/>
    <property type="match status" value="1"/>
</dbReference>
<evidence type="ECO:0000256" key="2">
    <source>
        <dbReference type="ARBA" id="ARBA00023012"/>
    </source>
</evidence>
<accession>A0ABQ4DJR4</accession>
<dbReference type="RefSeq" id="WP_203672572.1">
    <property type="nucleotide sequence ID" value="NZ_BONP01000006.1"/>
</dbReference>
<dbReference type="Gene3D" id="6.10.250.690">
    <property type="match status" value="1"/>
</dbReference>
<feature type="modified residue" description="4-aspartylphosphate" evidence="4">
    <location>
        <position position="50"/>
    </location>
</feature>
<keyword evidence="1 4" id="KW-0597">Phosphoprotein</keyword>
<reference evidence="9 10" key="1">
    <citation type="submission" date="2021-01" db="EMBL/GenBank/DDBJ databases">
        <title>Whole genome shotgun sequence of Cellulomonas phragmiteti NBRC 110785.</title>
        <authorList>
            <person name="Komaki H."/>
            <person name="Tamura T."/>
        </authorList>
    </citation>
    <scope>NUCLEOTIDE SEQUENCE [LARGE SCALE GENOMIC DNA]</scope>
    <source>
        <strain evidence="9 10">NBRC 110785</strain>
    </source>
</reference>
<dbReference type="PANTHER" id="PTHR48111:SF40">
    <property type="entry name" value="PHOSPHATE REGULON TRANSCRIPTIONAL REGULATORY PROTEIN PHOB"/>
    <property type="match status" value="1"/>
</dbReference>
<organism evidence="9 10">
    <name type="scientific">Cellulomonas phragmiteti</name>
    <dbReference type="NCBI Taxonomy" id="478780"/>
    <lineage>
        <taxon>Bacteria</taxon>
        <taxon>Bacillati</taxon>
        <taxon>Actinomycetota</taxon>
        <taxon>Actinomycetes</taxon>
        <taxon>Micrococcales</taxon>
        <taxon>Cellulomonadaceae</taxon>
        <taxon>Cellulomonas</taxon>
    </lineage>
</organism>
<dbReference type="InterPro" id="IPR001867">
    <property type="entry name" value="OmpR/PhoB-type_DNA-bd"/>
</dbReference>
<dbReference type="InterPro" id="IPR011006">
    <property type="entry name" value="CheY-like_superfamily"/>
</dbReference>
<keyword evidence="2" id="KW-0902">Two-component regulatory system</keyword>
<sequence>MTQVLLAEDDPAIAEPLARALGREGYDVRVQGTGQGAIDGAASADLVVLDLGLPDMDGLDVARAIRSQGLTTPVLVLTARADEVDLVVGLDAGADDYVTKPFRLAELLARVRALLRRTVGDPADEDELHAQNVRVDVAAHRAFQGERELHLTAKEFDLLRVLVAAAGTVVSRETLMREVWGSDPSGSTKTLDMHVSWLRRKLGDDANAPRYISTVRGMGFRFETGGTADPAAAAPGTAAGPLDRV</sequence>
<dbReference type="SUPFAM" id="SSF46894">
    <property type="entry name" value="C-terminal effector domain of the bipartite response regulators"/>
    <property type="match status" value="1"/>
</dbReference>
<dbReference type="InterPro" id="IPR039420">
    <property type="entry name" value="WalR-like"/>
</dbReference>
<comment type="caution">
    <text evidence="9">The sequence shown here is derived from an EMBL/GenBank/DDBJ whole genome shotgun (WGS) entry which is preliminary data.</text>
</comment>